<reference evidence="2 3" key="1">
    <citation type="submission" date="2016-10" db="EMBL/GenBank/DDBJ databases">
        <authorList>
            <person name="de Groot N.N."/>
        </authorList>
    </citation>
    <scope>NUCLEOTIDE SEQUENCE [LARGE SCALE GENOMIC DNA]</scope>
    <source>
        <strain evidence="2 3">JCM 21544</strain>
    </source>
</reference>
<protein>
    <submittedName>
        <fullName evidence="2">PhnB protein</fullName>
    </submittedName>
</protein>
<dbReference type="Proteomes" id="UP000198706">
    <property type="component" value="Unassembled WGS sequence"/>
</dbReference>
<proteinExistence type="predicted"/>
<dbReference type="EMBL" id="FNFD01000006">
    <property type="protein sequence ID" value="SDK34711.1"/>
    <property type="molecule type" value="Genomic_DNA"/>
</dbReference>
<dbReference type="InterPro" id="IPR029068">
    <property type="entry name" value="Glyas_Bleomycin-R_OHBP_Dase"/>
</dbReference>
<name>A0A1G9B5B8_9PSED</name>
<gene>
    <name evidence="2" type="ORF">SAMN05216186_106151</name>
</gene>
<feature type="domain" description="PhnB-like" evidence="1">
    <location>
        <begin position="3"/>
        <end position="130"/>
    </location>
</feature>
<dbReference type="OrthoDB" id="9795306at2"/>
<evidence type="ECO:0000259" key="1">
    <source>
        <dbReference type="Pfam" id="PF06983"/>
    </source>
</evidence>
<dbReference type="RefSeq" id="WP_084335468.1">
    <property type="nucleotide sequence ID" value="NZ_FNFD01000006.1"/>
</dbReference>
<dbReference type="PANTHER" id="PTHR33990">
    <property type="entry name" value="PROTEIN YJDN-RELATED"/>
    <property type="match status" value="1"/>
</dbReference>
<dbReference type="InterPro" id="IPR028973">
    <property type="entry name" value="PhnB-like"/>
</dbReference>
<accession>A0A1G9B5B8</accession>
<dbReference type="Pfam" id="PF06983">
    <property type="entry name" value="3-dmu-9_3-mt"/>
    <property type="match status" value="1"/>
</dbReference>
<sequence length="134" mass="14858">MQVEPYLVFNGRCEEALQFYCQALGARIEFLMRFKEAPSQEGCEGVNPEGVMHSNLRIGDSQIMASDGMSTDKATFQGISLTLAVESPEQAERFFGALAEGGQVSMPLQKTFWAKSFGMLVDRFGVSWMINCPE</sequence>
<dbReference type="STRING" id="137658.SAMN05216186_106151"/>
<dbReference type="Gene3D" id="3.10.180.10">
    <property type="entry name" value="2,3-Dihydroxybiphenyl 1,2-Dioxygenase, domain 1"/>
    <property type="match status" value="1"/>
</dbReference>
<dbReference type="CDD" id="cd06588">
    <property type="entry name" value="PhnB_like"/>
    <property type="match status" value="1"/>
</dbReference>
<dbReference type="SUPFAM" id="SSF54593">
    <property type="entry name" value="Glyoxalase/Bleomycin resistance protein/Dihydroxybiphenyl dioxygenase"/>
    <property type="match status" value="1"/>
</dbReference>
<evidence type="ECO:0000313" key="3">
    <source>
        <dbReference type="Proteomes" id="UP000198706"/>
    </source>
</evidence>
<dbReference type="AlphaFoldDB" id="A0A1G9B5B8"/>
<keyword evidence="3" id="KW-1185">Reference proteome</keyword>
<evidence type="ECO:0000313" key="2">
    <source>
        <dbReference type="EMBL" id="SDK34711.1"/>
    </source>
</evidence>
<dbReference type="PANTHER" id="PTHR33990:SF1">
    <property type="entry name" value="PROTEIN YJDN"/>
    <property type="match status" value="1"/>
</dbReference>
<organism evidence="2 3">
    <name type="scientific">Pseudomonas indica</name>
    <dbReference type="NCBI Taxonomy" id="137658"/>
    <lineage>
        <taxon>Bacteria</taxon>
        <taxon>Pseudomonadati</taxon>
        <taxon>Pseudomonadota</taxon>
        <taxon>Gammaproteobacteria</taxon>
        <taxon>Pseudomonadales</taxon>
        <taxon>Pseudomonadaceae</taxon>
        <taxon>Pseudomonas</taxon>
    </lineage>
</organism>